<proteinExistence type="predicted"/>
<evidence type="ECO:0000259" key="2">
    <source>
        <dbReference type="Pfam" id="PF11760"/>
    </source>
</evidence>
<name>A0A520KT45_METT2</name>
<evidence type="ECO:0000313" key="3">
    <source>
        <dbReference type="EMBL" id="RZN65054.1"/>
    </source>
</evidence>
<feature type="domain" description="Cobalamin synthesis G N-terminal" evidence="2">
    <location>
        <begin position="33"/>
        <end position="109"/>
    </location>
</feature>
<accession>A0A520KT45</accession>
<dbReference type="InterPro" id="IPR038029">
    <property type="entry name" value="GbiG_N_sf"/>
</dbReference>
<dbReference type="PANTHER" id="PTHR37477">
    <property type="entry name" value="COBALT-PRECORRIN-5A HYDROLASE"/>
    <property type="match status" value="1"/>
</dbReference>
<dbReference type="SUPFAM" id="SSF159672">
    <property type="entry name" value="CbiG N-terminal domain-like"/>
    <property type="match status" value="1"/>
</dbReference>
<reference evidence="3 4" key="1">
    <citation type="journal article" date="2019" name="Nat. Microbiol.">
        <title>Wide diversity of methane and short-chain alkane metabolisms in uncultured archaea.</title>
        <authorList>
            <person name="Borrel G."/>
            <person name="Adam P.S."/>
            <person name="McKay L.J."/>
            <person name="Chen L.X."/>
            <person name="Sierra-Garcia I.N."/>
            <person name="Sieber C.M."/>
            <person name="Letourneur Q."/>
            <person name="Ghozlane A."/>
            <person name="Andersen G.L."/>
            <person name="Li W.J."/>
            <person name="Hallam S.J."/>
            <person name="Muyzer G."/>
            <person name="de Oliveira V.M."/>
            <person name="Inskeep W.P."/>
            <person name="Banfield J.F."/>
            <person name="Gribaldo S."/>
        </authorList>
    </citation>
    <scope>NUCLEOTIDE SEQUENCE [LARGE SCALE GENOMIC DNA]</scope>
    <source>
        <strain evidence="3">NM1a</strain>
    </source>
</reference>
<protein>
    <submittedName>
        <fullName evidence="3">Cobalamin biosynthesis protein</fullName>
    </submittedName>
</protein>
<dbReference type="Gene3D" id="3.30.420.180">
    <property type="entry name" value="CobE/GbiG C-terminal domain"/>
    <property type="match status" value="1"/>
</dbReference>
<sequence>MIAVVGFKKDYEKLHMIANIMKDSTVLFWSKNLFKEIWGCKGIVALMPTGIIIREIAPLLKNKWTDTPVIAVDKTMTYAIPLIGGHHGANDIAYILSKSGLIPVITTSMEYSEGLSIGIGCDRGVNKEEILNALKKALDDINADLKDIRVIVTTDLKKNEEGLIDAVDEIKKPLIFLEKNKIEKMNVKESKARLIGLKSVADASALYFGKELIYPKKVYGRVTIAIAR</sequence>
<dbReference type="Proteomes" id="UP000317158">
    <property type="component" value="Unassembled WGS sequence"/>
</dbReference>
<dbReference type="Pfam" id="PF01890">
    <property type="entry name" value="CbiG_C"/>
    <property type="match status" value="1"/>
</dbReference>
<dbReference type="AlphaFoldDB" id="A0A520KT45"/>
<dbReference type="InterPro" id="IPR002750">
    <property type="entry name" value="CobE/GbiG_C"/>
</dbReference>
<dbReference type="PANTHER" id="PTHR37477:SF1">
    <property type="entry name" value="COBALT-PRECORRIN-5A HYDROLASE"/>
    <property type="match status" value="1"/>
</dbReference>
<dbReference type="InterPro" id="IPR021744">
    <property type="entry name" value="CbiG_N"/>
</dbReference>
<evidence type="ECO:0000313" key="4">
    <source>
        <dbReference type="Proteomes" id="UP000317158"/>
    </source>
</evidence>
<dbReference type="Gene3D" id="3.40.50.11220">
    <property type="match status" value="1"/>
</dbReference>
<feature type="domain" description="CobE/GbiG C-terminal" evidence="1">
    <location>
        <begin position="115"/>
        <end position="227"/>
    </location>
</feature>
<evidence type="ECO:0000259" key="1">
    <source>
        <dbReference type="Pfam" id="PF01890"/>
    </source>
</evidence>
<dbReference type="SUPFAM" id="SSF159664">
    <property type="entry name" value="CobE/GbiG C-terminal domain-like"/>
    <property type="match status" value="1"/>
</dbReference>
<gene>
    <name evidence="3" type="ORF">EF806_03160</name>
</gene>
<comment type="caution">
    <text evidence="3">The sequence shown here is derived from an EMBL/GenBank/DDBJ whole genome shotgun (WGS) entry which is preliminary data.</text>
</comment>
<dbReference type="InterPro" id="IPR036518">
    <property type="entry name" value="CobE/GbiG_C_sf"/>
</dbReference>
<organism evidence="3 4">
    <name type="scientific">Methanoliparum thermophilum</name>
    <dbReference type="NCBI Taxonomy" id="2491083"/>
    <lineage>
        <taxon>Archaea</taxon>
        <taxon>Methanobacteriati</taxon>
        <taxon>Methanobacteriota</taxon>
        <taxon>Candidatus Methanoliparia</taxon>
        <taxon>Candidatus Methanoliparales</taxon>
        <taxon>Candidatus Methanoliparaceae</taxon>
        <taxon>Candidatus Methanoliparum</taxon>
    </lineage>
</organism>
<dbReference type="InterPro" id="IPR052553">
    <property type="entry name" value="CbiG_hydrolase"/>
</dbReference>
<dbReference type="EMBL" id="RXIF01000004">
    <property type="protein sequence ID" value="RZN65054.1"/>
    <property type="molecule type" value="Genomic_DNA"/>
</dbReference>
<dbReference type="GO" id="GO:0009236">
    <property type="term" value="P:cobalamin biosynthetic process"/>
    <property type="evidence" value="ECO:0007669"/>
    <property type="project" value="InterPro"/>
</dbReference>
<dbReference type="Pfam" id="PF11760">
    <property type="entry name" value="CbiG_N"/>
    <property type="match status" value="1"/>
</dbReference>